<accession>A0A7T3CSS7</accession>
<gene>
    <name evidence="5" type="ORF">I6G51_06690</name>
</gene>
<dbReference type="EMBL" id="CP065689">
    <property type="protein sequence ID" value="QPS58641.1"/>
    <property type="molecule type" value="Genomic_DNA"/>
</dbReference>
<dbReference type="InterPro" id="IPR006145">
    <property type="entry name" value="PsdUridine_synth_RsuA/RluA"/>
</dbReference>
<evidence type="ECO:0000313" key="6">
    <source>
        <dbReference type="Proteomes" id="UP000594905"/>
    </source>
</evidence>
<dbReference type="SUPFAM" id="SSF55120">
    <property type="entry name" value="Pseudouridine synthase"/>
    <property type="match status" value="1"/>
</dbReference>
<keyword evidence="6" id="KW-1185">Reference proteome</keyword>
<dbReference type="InterPro" id="IPR006224">
    <property type="entry name" value="PsdUridine_synth_RluA-like_CS"/>
</dbReference>
<dbReference type="GeneID" id="70783450"/>
<proteinExistence type="predicted"/>
<dbReference type="Pfam" id="PF00849">
    <property type="entry name" value="PseudoU_synth_2"/>
    <property type="match status" value="1"/>
</dbReference>
<protein>
    <recommendedName>
        <fullName evidence="2">RNA pseudouridylate synthase</fullName>
    </recommendedName>
    <alternativeName>
        <fullName evidence="3">RNA-uridine isomerase</fullName>
    </alternativeName>
</protein>
<dbReference type="Proteomes" id="UP000594905">
    <property type="component" value="Chromosome"/>
</dbReference>
<sequence length="274" mass="30774">MAFRPPAREGISPRKVMLTGIVPASPTYWAGEAGDSAFSPGTRLDPGTPLPGPTLAWYHPSVPREEPIPFDYRVVYEDGDLIVVDKPHFVPTTSNGRIVREALQTRLRVDFGEDEIVPLHRLDRLTAGLVLCSRNPRTRPCYQRLFQDRAVLKHYQARVAAPFSFDSTVRLGMRRVRGERKVRVDPSGTLTETRVRARGPLVDVWPLTGHTHQIRVVLNHLGHPIVGDDTYPIDRGLDLYDFSSPLQLAHVAMSFTDPISGHERAFKCVRGARF</sequence>
<dbReference type="InterPro" id="IPR020103">
    <property type="entry name" value="PsdUridine_synth_cat_dom_sf"/>
</dbReference>
<dbReference type="InterPro" id="IPR050188">
    <property type="entry name" value="RluA_PseudoU_synthase"/>
</dbReference>
<evidence type="ECO:0000256" key="2">
    <source>
        <dbReference type="ARBA" id="ARBA00031870"/>
    </source>
</evidence>
<dbReference type="Gene3D" id="3.30.2350.10">
    <property type="entry name" value="Pseudouridine synthase"/>
    <property type="match status" value="1"/>
</dbReference>
<dbReference type="PANTHER" id="PTHR21600">
    <property type="entry name" value="MITOCHONDRIAL RNA PSEUDOURIDINE SYNTHASE"/>
    <property type="match status" value="1"/>
</dbReference>
<evidence type="ECO:0000259" key="4">
    <source>
        <dbReference type="Pfam" id="PF00849"/>
    </source>
</evidence>
<organism evidence="5 6">
    <name type="scientific">Corynebacterium minutissimum</name>
    <dbReference type="NCBI Taxonomy" id="38301"/>
    <lineage>
        <taxon>Bacteria</taxon>
        <taxon>Bacillati</taxon>
        <taxon>Actinomycetota</taxon>
        <taxon>Actinomycetes</taxon>
        <taxon>Mycobacteriales</taxon>
        <taxon>Corynebacteriaceae</taxon>
        <taxon>Corynebacterium</taxon>
    </lineage>
</organism>
<reference evidence="5 6" key="1">
    <citation type="submission" date="2020-12" db="EMBL/GenBank/DDBJ databases">
        <title>FDA dAtabase for Regulatory Grade micrObial Sequences (FDA-ARGOS): Supporting development and validation of Infectious Disease Dx tests.</title>
        <authorList>
            <person name="Sproer C."/>
            <person name="Gronow S."/>
            <person name="Severitt S."/>
            <person name="Schroder I."/>
            <person name="Tallon L."/>
            <person name="Sadzewicz L."/>
            <person name="Zhao X."/>
            <person name="Boylan J."/>
            <person name="Ott S."/>
            <person name="Bowen H."/>
            <person name="Vavikolanu K."/>
            <person name="Mehta A."/>
            <person name="Aluvathingal J."/>
            <person name="Nadendla S."/>
            <person name="Lowell S."/>
            <person name="Myers T."/>
            <person name="Yan Y."/>
            <person name="Sichtig H."/>
        </authorList>
    </citation>
    <scope>NUCLEOTIDE SEQUENCE [LARGE SCALE GENOMIC DNA]</scope>
    <source>
        <strain evidence="5 6">FDAARGOS_894</strain>
    </source>
</reference>
<dbReference type="PROSITE" id="PS01129">
    <property type="entry name" value="PSI_RLU"/>
    <property type="match status" value="1"/>
</dbReference>
<feature type="domain" description="Pseudouridine synthase RsuA/RluA-like" evidence="4">
    <location>
        <begin position="80"/>
        <end position="220"/>
    </location>
</feature>
<evidence type="ECO:0000256" key="1">
    <source>
        <dbReference type="ARBA" id="ARBA00000073"/>
    </source>
</evidence>
<dbReference type="RefSeq" id="WP_039674805.1">
    <property type="nucleotide sequence ID" value="NZ_CP065689.1"/>
</dbReference>
<comment type="catalytic activity">
    <reaction evidence="1">
        <text>a uridine in RNA = a pseudouridine in RNA</text>
        <dbReference type="Rhea" id="RHEA:48348"/>
        <dbReference type="Rhea" id="RHEA-COMP:12068"/>
        <dbReference type="Rhea" id="RHEA-COMP:12069"/>
        <dbReference type="ChEBI" id="CHEBI:65314"/>
        <dbReference type="ChEBI" id="CHEBI:65315"/>
    </reaction>
</comment>
<dbReference type="PANTHER" id="PTHR21600:SF84">
    <property type="entry name" value="PSEUDOURIDINE SYNTHASE RSUA_RLUA-LIKE DOMAIN-CONTAINING PROTEIN"/>
    <property type="match status" value="1"/>
</dbReference>
<evidence type="ECO:0000256" key="3">
    <source>
        <dbReference type="ARBA" id="ARBA00033164"/>
    </source>
</evidence>
<evidence type="ECO:0000313" key="5">
    <source>
        <dbReference type="EMBL" id="QPS58641.1"/>
    </source>
</evidence>
<name>A0A7T3CSS7_9CORY</name>